<dbReference type="PANTHER" id="PTHR35201">
    <property type="entry name" value="TERPENE SYNTHASE"/>
    <property type="match status" value="1"/>
</dbReference>
<dbReference type="Gene3D" id="1.10.600.10">
    <property type="entry name" value="Farnesyl Diphosphate Synthase"/>
    <property type="match status" value="1"/>
</dbReference>
<organism evidence="5 6">
    <name type="scientific">Metarhizium robertsii</name>
    <dbReference type="NCBI Taxonomy" id="568076"/>
    <lineage>
        <taxon>Eukaryota</taxon>
        <taxon>Fungi</taxon>
        <taxon>Dikarya</taxon>
        <taxon>Ascomycota</taxon>
        <taxon>Pezizomycotina</taxon>
        <taxon>Sordariomycetes</taxon>
        <taxon>Hypocreomycetidae</taxon>
        <taxon>Hypocreales</taxon>
        <taxon>Clavicipitaceae</taxon>
        <taxon>Metarhizium</taxon>
    </lineage>
</organism>
<comment type="caution">
    <text evidence="5">The sequence shown here is derived from an EMBL/GenBank/DDBJ whole genome shotgun (WGS) entry which is preliminary data.</text>
</comment>
<dbReference type="OrthoDB" id="3004402at2759"/>
<accession>A0A014PR47</accession>
<dbReference type="AlphaFoldDB" id="A0A014PR47"/>
<dbReference type="Pfam" id="PF19086">
    <property type="entry name" value="Terpene_syn_C_2"/>
    <property type="match status" value="1"/>
</dbReference>
<evidence type="ECO:0000256" key="3">
    <source>
        <dbReference type="ARBA" id="ARBA00022842"/>
    </source>
</evidence>
<dbReference type="SUPFAM" id="SSF48576">
    <property type="entry name" value="Terpenoid synthases"/>
    <property type="match status" value="1"/>
</dbReference>
<proteinExistence type="inferred from homology"/>
<dbReference type="EC" id="4.2.3.-" evidence="4"/>
<evidence type="ECO:0000256" key="1">
    <source>
        <dbReference type="ARBA" id="ARBA00001946"/>
    </source>
</evidence>
<comment type="cofactor">
    <cofactor evidence="1 4">
        <name>Mg(2+)</name>
        <dbReference type="ChEBI" id="CHEBI:18420"/>
    </cofactor>
</comment>
<dbReference type="InterPro" id="IPR008949">
    <property type="entry name" value="Isoprenoid_synthase_dom_sf"/>
</dbReference>
<keyword evidence="3 4" id="KW-0460">Magnesium</keyword>
<dbReference type="PANTHER" id="PTHR35201:SF4">
    <property type="entry name" value="BETA-PINACENE SYNTHASE-RELATED"/>
    <property type="match status" value="1"/>
</dbReference>
<dbReference type="GO" id="GO:0046872">
    <property type="term" value="F:metal ion binding"/>
    <property type="evidence" value="ECO:0007669"/>
    <property type="project" value="UniProtKB-KW"/>
</dbReference>
<dbReference type="GO" id="GO:0010333">
    <property type="term" value="F:terpene synthase activity"/>
    <property type="evidence" value="ECO:0007669"/>
    <property type="project" value="InterPro"/>
</dbReference>
<keyword evidence="4" id="KW-0479">Metal-binding</keyword>
<keyword evidence="4" id="KW-0456">Lyase</keyword>
<evidence type="ECO:0000256" key="4">
    <source>
        <dbReference type="RuleBase" id="RU366034"/>
    </source>
</evidence>
<dbReference type="HOGENOM" id="CLU_057570_0_0_1"/>
<evidence type="ECO:0000313" key="6">
    <source>
        <dbReference type="Proteomes" id="UP000030151"/>
    </source>
</evidence>
<reference evidence="5 6" key="1">
    <citation type="submission" date="2014-02" db="EMBL/GenBank/DDBJ databases">
        <title>The genome sequence of the entomopathogenic fungus Metarhizium robertsii ARSEF 2575.</title>
        <authorList>
            <person name="Giuliano Garisto Donzelli B."/>
            <person name="Roe B.A."/>
            <person name="Macmil S.L."/>
            <person name="Krasnoff S.B."/>
            <person name="Gibson D.M."/>
        </authorList>
    </citation>
    <scope>NUCLEOTIDE SEQUENCE [LARGE SCALE GENOMIC DNA]</scope>
    <source>
        <strain evidence="5 6">ARSEF 2575</strain>
    </source>
</reference>
<gene>
    <name evidence="5" type="ORF">X797_006418</name>
</gene>
<protein>
    <recommendedName>
        <fullName evidence="4">Terpene synthase</fullName>
        <ecNumber evidence="4">4.2.3.-</ecNumber>
    </recommendedName>
</protein>
<dbReference type="GO" id="GO:0008299">
    <property type="term" value="P:isoprenoid biosynthetic process"/>
    <property type="evidence" value="ECO:0007669"/>
    <property type="project" value="UniProtKB-ARBA"/>
</dbReference>
<sequence length="369" mass="42194">MAAVTVQPNGHSNLSLATNGVKHTEYINESHPKAVAVVNGSSKSTTGPVLPVYKTLFSAWPRNSARTIPPSSWAADCHHLVDHVTQDVDAWFLENWPFPNDKARQAFVNAGFSRVTCLYYPLAKDDRIHFACRLLTILFLIDDQLEHMSFDEGKAYNEKLMPLARGDALPNRAVPVEYMFYDLWESMRAHHRQLADDILEPTFVFMRAQTDKTRKEITEIGHYLEYREKDVGKALLSALMRFVMDLRLTPSELQEVKPAETNCAKHLSIVNDIYSWEKELKQSKVSSEEGSYLCSAVKVLADSTALDIEASKACLWTMVREWERRHDILSSELHISPPYTETKMLYLKGLEYQMSGNELWSRTTSRYLV</sequence>
<dbReference type="InterPro" id="IPR034686">
    <property type="entry name" value="Terpene_cyclase-like_2"/>
</dbReference>
<evidence type="ECO:0000256" key="2">
    <source>
        <dbReference type="ARBA" id="ARBA00006333"/>
    </source>
</evidence>
<name>A0A014PR47_9HYPO</name>
<dbReference type="Proteomes" id="UP000030151">
    <property type="component" value="Unassembled WGS sequence"/>
</dbReference>
<comment type="similarity">
    <text evidence="2 4">Belongs to the terpene synthase family.</text>
</comment>
<evidence type="ECO:0000313" key="5">
    <source>
        <dbReference type="EMBL" id="EXV00358.1"/>
    </source>
</evidence>
<dbReference type="EMBL" id="JELW01000013">
    <property type="protein sequence ID" value="EXV00358.1"/>
    <property type="molecule type" value="Genomic_DNA"/>
</dbReference>